<accession>A0A2M4DQ76</accession>
<feature type="chain" id="PRO_5014779309" evidence="1">
    <location>
        <begin position="23"/>
        <end position="71"/>
    </location>
</feature>
<evidence type="ECO:0000256" key="1">
    <source>
        <dbReference type="SAM" id="SignalP"/>
    </source>
</evidence>
<dbReference type="AlphaFoldDB" id="A0A2M4DQ76"/>
<feature type="signal peptide" evidence="1">
    <location>
        <begin position="1"/>
        <end position="22"/>
    </location>
</feature>
<keyword evidence="1" id="KW-0732">Signal</keyword>
<evidence type="ECO:0000313" key="2">
    <source>
        <dbReference type="EMBL" id="MBW79714.1"/>
    </source>
</evidence>
<proteinExistence type="predicted"/>
<reference evidence="2" key="1">
    <citation type="submission" date="2018-01" db="EMBL/GenBank/DDBJ databases">
        <title>An insight into the sialome of Amazonian anophelines.</title>
        <authorList>
            <person name="Ribeiro J.M."/>
            <person name="Scarpassa V."/>
            <person name="Calvo E."/>
        </authorList>
    </citation>
    <scope>NUCLEOTIDE SEQUENCE</scope>
</reference>
<sequence length="71" mass="7704">MVLHSASVVLATVALFQQLVSARNLERKPGPKTAHFPTKCTTICIGSAGVFQPTAGWWWCGVCIMQPVQHP</sequence>
<name>A0A2M4DQ76_ANODA</name>
<protein>
    <submittedName>
        <fullName evidence="2">Putative secreted protein</fullName>
    </submittedName>
</protein>
<dbReference type="EMBL" id="GGFL01015536">
    <property type="protein sequence ID" value="MBW79714.1"/>
    <property type="molecule type" value="Transcribed_RNA"/>
</dbReference>
<organism evidence="2">
    <name type="scientific">Anopheles darlingi</name>
    <name type="common">Mosquito</name>
    <dbReference type="NCBI Taxonomy" id="43151"/>
    <lineage>
        <taxon>Eukaryota</taxon>
        <taxon>Metazoa</taxon>
        <taxon>Ecdysozoa</taxon>
        <taxon>Arthropoda</taxon>
        <taxon>Hexapoda</taxon>
        <taxon>Insecta</taxon>
        <taxon>Pterygota</taxon>
        <taxon>Neoptera</taxon>
        <taxon>Endopterygota</taxon>
        <taxon>Diptera</taxon>
        <taxon>Nematocera</taxon>
        <taxon>Culicoidea</taxon>
        <taxon>Culicidae</taxon>
        <taxon>Anophelinae</taxon>
        <taxon>Anopheles</taxon>
    </lineage>
</organism>